<accession>A0ACC0R5F6</accession>
<name>A0ACC0R5F6_9HYPO</name>
<sequence length="517" mass="56963">MPAKHAGNMSTRVNPLITLPRRLKRKCNKEMPSCSLCIRLGKVCDYSNPSSSRATEAAGLYPLFEDPSCSFPSSFFMDAHLFTPLNTTNALTRGPTSRLKLITSDHLAIEERGALHEAYFTSMHQWLPMISEKRLLDARLALHDACHDLLLLCMKLCIIRVDKSPPSQHPLYCLAKYLSSSAENEGLASLRLIQALVLLAVYELSHAIHPAAYLTIGRAARLVILMGWHDRDAQQLFKPADTWSLLEEQRRTWWSVFILDRVINTETSGLPFATPEPSPDELLPVNDEDWGRGKSIPSQPLYTASFSTYAPLGCFARTCQAAHMLGKVINNRDAKQRSSQEATDLLTEAQGLHQALAALKLSIEQTAGCESGESEYPLWSAISICVSAQSLLYSSYGCPDAPGTASRARLALDTEMQGLSVEGLRVLASSTGPRLAQIPTQCPLMARCFYAAAAACAWFIREDGEPEMRVALRQMVSSLTVLSTRWAIAGEYLALLEQSGTLNLVNTEPIMVDAFSQ</sequence>
<reference evidence="1" key="1">
    <citation type="submission" date="2022-06" db="EMBL/GenBank/DDBJ databases">
        <title>Fusarium solani species complex genomes reveal bases of compartmentalisation and animal pathogenesis.</title>
        <authorList>
            <person name="Tsai I.J."/>
        </authorList>
    </citation>
    <scope>NUCLEOTIDE SEQUENCE</scope>
    <source>
        <strain evidence="1">Fu6.1</strain>
    </source>
</reference>
<keyword evidence="2" id="KW-1185">Reference proteome</keyword>
<dbReference type="Proteomes" id="UP001065298">
    <property type="component" value="Chromosome 3"/>
</dbReference>
<gene>
    <name evidence="1" type="ORF">NCS57_00447000</name>
</gene>
<evidence type="ECO:0000313" key="2">
    <source>
        <dbReference type="Proteomes" id="UP001065298"/>
    </source>
</evidence>
<dbReference type="EMBL" id="CM046505">
    <property type="protein sequence ID" value="KAI8675458.1"/>
    <property type="molecule type" value="Genomic_DNA"/>
</dbReference>
<organism evidence="1 2">
    <name type="scientific">Fusarium keratoplasticum</name>
    <dbReference type="NCBI Taxonomy" id="1328300"/>
    <lineage>
        <taxon>Eukaryota</taxon>
        <taxon>Fungi</taxon>
        <taxon>Dikarya</taxon>
        <taxon>Ascomycota</taxon>
        <taxon>Pezizomycotina</taxon>
        <taxon>Sordariomycetes</taxon>
        <taxon>Hypocreomycetidae</taxon>
        <taxon>Hypocreales</taxon>
        <taxon>Nectriaceae</taxon>
        <taxon>Fusarium</taxon>
        <taxon>Fusarium solani species complex</taxon>
    </lineage>
</organism>
<proteinExistence type="predicted"/>
<comment type="caution">
    <text evidence="1">The sequence shown here is derived from an EMBL/GenBank/DDBJ whole genome shotgun (WGS) entry which is preliminary data.</text>
</comment>
<protein>
    <submittedName>
        <fullName evidence="1">Fungal-trans domain-containing protein</fullName>
    </submittedName>
</protein>
<evidence type="ECO:0000313" key="1">
    <source>
        <dbReference type="EMBL" id="KAI8675458.1"/>
    </source>
</evidence>